<protein>
    <submittedName>
        <fullName evidence="2">Uncharacterized protein</fullName>
    </submittedName>
</protein>
<name>X6NNC2_RETFI</name>
<comment type="caution">
    <text evidence="2">The sequence shown here is derived from an EMBL/GenBank/DDBJ whole genome shotgun (WGS) entry which is preliminary data.</text>
</comment>
<dbReference type="AlphaFoldDB" id="X6NNC2"/>
<feature type="region of interest" description="Disordered" evidence="1">
    <location>
        <begin position="1"/>
        <end position="34"/>
    </location>
</feature>
<gene>
    <name evidence="2" type="ORF">RFI_09713</name>
</gene>
<keyword evidence="3" id="KW-1185">Reference proteome</keyword>
<sequence length="156" mass="17784">MGGNVGALCGMTHDPTLADPTKEPLRKGGDEDSSDINIEEVAPLNDNSPQRQQFVNFAISILKKKKKTKAKKKKVGIEDEGPDLRKMIEDLTKSSYDQWIESTKKDKDALVNGTIDDNELQSDKKFRDFIIAITRNKITYFELGILSKKKYYYYLF</sequence>
<organism evidence="2 3">
    <name type="scientific">Reticulomyxa filosa</name>
    <dbReference type="NCBI Taxonomy" id="46433"/>
    <lineage>
        <taxon>Eukaryota</taxon>
        <taxon>Sar</taxon>
        <taxon>Rhizaria</taxon>
        <taxon>Retaria</taxon>
        <taxon>Foraminifera</taxon>
        <taxon>Monothalamids</taxon>
        <taxon>Reticulomyxidae</taxon>
        <taxon>Reticulomyxa</taxon>
    </lineage>
</organism>
<evidence type="ECO:0000256" key="1">
    <source>
        <dbReference type="SAM" id="MobiDB-lite"/>
    </source>
</evidence>
<feature type="compositionally biased region" description="Basic and acidic residues" evidence="1">
    <location>
        <begin position="20"/>
        <end position="30"/>
    </location>
</feature>
<proteinExistence type="predicted"/>
<reference evidence="2 3" key="1">
    <citation type="journal article" date="2013" name="Curr. Biol.">
        <title>The Genome of the Foraminiferan Reticulomyxa filosa.</title>
        <authorList>
            <person name="Glockner G."/>
            <person name="Hulsmann N."/>
            <person name="Schleicher M."/>
            <person name="Noegel A.A."/>
            <person name="Eichinger L."/>
            <person name="Gallinger C."/>
            <person name="Pawlowski J."/>
            <person name="Sierra R."/>
            <person name="Euteneuer U."/>
            <person name="Pillet L."/>
            <person name="Moustafa A."/>
            <person name="Platzer M."/>
            <person name="Groth M."/>
            <person name="Szafranski K."/>
            <person name="Schliwa M."/>
        </authorList>
    </citation>
    <scope>NUCLEOTIDE SEQUENCE [LARGE SCALE GENOMIC DNA]</scope>
</reference>
<evidence type="ECO:0000313" key="3">
    <source>
        <dbReference type="Proteomes" id="UP000023152"/>
    </source>
</evidence>
<dbReference type="EMBL" id="ASPP01007269">
    <property type="protein sequence ID" value="ETO27418.1"/>
    <property type="molecule type" value="Genomic_DNA"/>
</dbReference>
<accession>X6NNC2</accession>
<dbReference type="Proteomes" id="UP000023152">
    <property type="component" value="Unassembled WGS sequence"/>
</dbReference>
<evidence type="ECO:0000313" key="2">
    <source>
        <dbReference type="EMBL" id="ETO27418.1"/>
    </source>
</evidence>